<evidence type="ECO:0000256" key="7">
    <source>
        <dbReference type="SAM" id="Phobius"/>
    </source>
</evidence>
<keyword evidence="3 7" id="KW-0812">Transmembrane</keyword>
<keyword evidence="11" id="KW-1185">Reference proteome</keyword>
<dbReference type="GO" id="GO:0006508">
    <property type="term" value="P:proteolysis"/>
    <property type="evidence" value="ECO:0007669"/>
    <property type="project" value="UniProtKB-KW"/>
</dbReference>
<name>A0A839AK34_9FLAO</name>
<evidence type="ECO:0000313" key="11">
    <source>
        <dbReference type="Proteomes" id="UP000563906"/>
    </source>
</evidence>
<evidence type="ECO:0000256" key="6">
    <source>
        <dbReference type="ARBA" id="ARBA00023136"/>
    </source>
</evidence>
<keyword evidence="4" id="KW-0378">Hydrolase</keyword>
<organism evidence="10 11">
    <name type="scientific">Tenacibaculum pelagium</name>
    <dbReference type="NCBI Taxonomy" id="2759527"/>
    <lineage>
        <taxon>Bacteria</taxon>
        <taxon>Pseudomonadati</taxon>
        <taxon>Bacteroidota</taxon>
        <taxon>Flavobacteriia</taxon>
        <taxon>Flavobacteriales</taxon>
        <taxon>Flavobacteriaceae</taxon>
        <taxon>Tenacibaculum</taxon>
    </lineage>
</organism>
<dbReference type="RefSeq" id="WP_182124001.1">
    <property type="nucleotide sequence ID" value="NZ_JACGLS010000001.1"/>
</dbReference>
<dbReference type="Pfam" id="PF01694">
    <property type="entry name" value="Rhomboid"/>
    <property type="match status" value="1"/>
</dbReference>
<feature type="domain" description="DUF6576" evidence="9">
    <location>
        <begin position="249"/>
        <end position="280"/>
    </location>
</feature>
<dbReference type="Proteomes" id="UP000563906">
    <property type="component" value="Unassembled WGS sequence"/>
</dbReference>
<comment type="similarity">
    <text evidence="2">Belongs to the peptidase S54 family.</text>
</comment>
<evidence type="ECO:0000256" key="1">
    <source>
        <dbReference type="ARBA" id="ARBA00004141"/>
    </source>
</evidence>
<feature type="transmembrane region" description="Helical" evidence="7">
    <location>
        <begin position="137"/>
        <end position="156"/>
    </location>
</feature>
<dbReference type="SUPFAM" id="SSF144091">
    <property type="entry name" value="Rhomboid-like"/>
    <property type="match status" value="1"/>
</dbReference>
<dbReference type="GO" id="GO:0016020">
    <property type="term" value="C:membrane"/>
    <property type="evidence" value="ECO:0007669"/>
    <property type="project" value="UniProtKB-SubCell"/>
</dbReference>
<protein>
    <submittedName>
        <fullName evidence="10">Rhomboid family intramembrane serine protease</fullName>
    </submittedName>
</protein>
<dbReference type="PANTHER" id="PTHR43731">
    <property type="entry name" value="RHOMBOID PROTEASE"/>
    <property type="match status" value="1"/>
</dbReference>
<evidence type="ECO:0000313" key="10">
    <source>
        <dbReference type="EMBL" id="MBA6155502.1"/>
    </source>
</evidence>
<gene>
    <name evidence="10" type="ORF">H3Z83_03055</name>
</gene>
<comment type="subcellular location">
    <subcellularLocation>
        <location evidence="1">Membrane</location>
        <topology evidence="1">Multi-pass membrane protein</topology>
    </subcellularLocation>
</comment>
<evidence type="ECO:0000259" key="8">
    <source>
        <dbReference type="Pfam" id="PF01694"/>
    </source>
</evidence>
<feature type="transmembrane region" description="Helical" evidence="7">
    <location>
        <begin position="68"/>
        <end position="92"/>
    </location>
</feature>
<comment type="caution">
    <text evidence="10">The sequence shown here is derived from an EMBL/GenBank/DDBJ whole genome shotgun (WGS) entry which is preliminary data.</text>
</comment>
<dbReference type="EMBL" id="JACGLS010000001">
    <property type="protein sequence ID" value="MBA6155502.1"/>
    <property type="molecule type" value="Genomic_DNA"/>
</dbReference>
<dbReference type="Gene3D" id="1.20.1540.10">
    <property type="entry name" value="Rhomboid-like"/>
    <property type="match status" value="1"/>
</dbReference>
<dbReference type="PANTHER" id="PTHR43731:SF14">
    <property type="entry name" value="PRESENILIN-ASSOCIATED RHOMBOID-LIKE PROTEIN, MITOCHONDRIAL"/>
    <property type="match status" value="1"/>
</dbReference>
<evidence type="ECO:0000256" key="3">
    <source>
        <dbReference type="ARBA" id="ARBA00022692"/>
    </source>
</evidence>
<dbReference type="InterPro" id="IPR046483">
    <property type="entry name" value="DUF6576"/>
</dbReference>
<dbReference type="AlphaFoldDB" id="A0A839AK34"/>
<evidence type="ECO:0000256" key="2">
    <source>
        <dbReference type="ARBA" id="ARBA00009045"/>
    </source>
</evidence>
<dbReference type="Pfam" id="PF20216">
    <property type="entry name" value="DUF6576"/>
    <property type="match status" value="1"/>
</dbReference>
<feature type="domain" description="Peptidase S54 rhomboid" evidence="8">
    <location>
        <begin position="64"/>
        <end position="208"/>
    </location>
</feature>
<keyword evidence="6 7" id="KW-0472">Membrane</keyword>
<evidence type="ECO:0000256" key="4">
    <source>
        <dbReference type="ARBA" id="ARBA00022801"/>
    </source>
</evidence>
<evidence type="ECO:0000259" key="9">
    <source>
        <dbReference type="Pfam" id="PF20216"/>
    </source>
</evidence>
<feature type="transmembrane region" description="Helical" evidence="7">
    <location>
        <begin position="104"/>
        <end position="125"/>
    </location>
</feature>
<proteinExistence type="inferred from homology"/>
<keyword evidence="5 7" id="KW-1133">Transmembrane helix</keyword>
<sequence length="286" mass="32449">MEVLQNLKYRFKNAGIVEQLIYANLAVFLLVFITNTFGFLFQSKSNLLVEWFALPANFNDFLSKPWTIITYGFLHTSFLHILLNLIALFYIGHLFKQYFTSKQLLNFYLLGTFFGGIIFIASYNFFPALQRVADNSVLLGASAGISAIFIGIATYIPNYELKFPLVGFVKLWVLACIWIAIDVIQIPAGNAGGHLAHIGGAIFGFLYVRSAINKKLEIFEPIKDLFKRKEKPLKTVYKSGNKPSKKTVSKSKTQQEIDHILDKIGKSGYDTLTKEEKEFLFKQGKK</sequence>
<feature type="transmembrane region" description="Helical" evidence="7">
    <location>
        <begin position="168"/>
        <end position="188"/>
    </location>
</feature>
<dbReference type="GO" id="GO:0004252">
    <property type="term" value="F:serine-type endopeptidase activity"/>
    <property type="evidence" value="ECO:0007669"/>
    <property type="project" value="InterPro"/>
</dbReference>
<feature type="transmembrane region" description="Helical" evidence="7">
    <location>
        <begin position="21"/>
        <end position="41"/>
    </location>
</feature>
<keyword evidence="10" id="KW-0645">Protease</keyword>
<reference evidence="10 11" key="1">
    <citation type="submission" date="2020-07" db="EMBL/GenBank/DDBJ databases">
        <title>Bacterium isolated from marine sediment.</title>
        <authorList>
            <person name="Shang D."/>
            <person name="Du Z.-J."/>
        </authorList>
    </citation>
    <scope>NUCLEOTIDE SEQUENCE [LARGE SCALE GENOMIC DNA]</scope>
    <source>
        <strain evidence="10 11">S7007</strain>
    </source>
</reference>
<dbReference type="InterPro" id="IPR035952">
    <property type="entry name" value="Rhomboid-like_sf"/>
</dbReference>
<feature type="transmembrane region" description="Helical" evidence="7">
    <location>
        <begin position="194"/>
        <end position="212"/>
    </location>
</feature>
<dbReference type="InterPro" id="IPR022764">
    <property type="entry name" value="Peptidase_S54_rhomboid_dom"/>
</dbReference>
<evidence type="ECO:0000256" key="5">
    <source>
        <dbReference type="ARBA" id="ARBA00022989"/>
    </source>
</evidence>
<accession>A0A839AK34</accession>
<dbReference type="InterPro" id="IPR050925">
    <property type="entry name" value="Rhomboid_protease_S54"/>
</dbReference>